<evidence type="ECO:0000313" key="1">
    <source>
        <dbReference type="EMBL" id="KAL0488907.1"/>
    </source>
</evidence>
<dbReference type="InterPro" id="IPR013078">
    <property type="entry name" value="His_Pase_superF_clade-1"/>
</dbReference>
<dbReference type="CDD" id="cd07067">
    <property type="entry name" value="HP_PGM_like"/>
    <property type="match status" value="1"/>
</dbReference>
<dbReference type="EMBL" id="JAOPGA020001491">
    <property type="protein sequence ID" value="KAL0488907.1"/>
    <property type="molecule type" value="Genomic_DNA"/>
</dbReference>
<dbReference type="PANTHER" id="PTHR46192">
    <property type="entry name" value="BROAD-RANGE ACID PHOSPHATASE DET1"/>
    <property type="match status" value="1"/>
</dbReference>
<sequence length="223" mass="25777">MLRPKKCFGKDMIRSVVHKRCISTAKDVLHVGNESNSIAAPTSVDLNNFEYKNLKPKEFRILLLRHAQSEGNVDKKLLTKMPDHAIPLSKVGMEQSKQTGQFIKQFYKNLNDTLHNGEIKCKARLWTSPYLRAKETGDIIMQEAGDYISDQREHVLISEQQFGLFEGYPLDELEKLFPREFAHFTKQVEFGGRFWARPPLGESRFDVSTRGVYIKSIRRLSCR</sequence>
<dbReference type="AlphaFoldDB" id="A0AAW2ZHY1"/>
<name>A0AAW2ZHY1_9EUKA</name>
<dbReference type="Gene3D" id="3.40.50.1240">
    <property type="entry name" value="Phosphoglycerate mutase-like"/>
    <property type="match status" value="1"/>
</dbReference>
<dbReference type="Proteomes" id="UP001431209">
    <property type="component" value="Unassembled WGS sequence"/>
</dbReference>
<proteinExistence type="predicted"/>
<gene>
    <name evidence="1" type="ORF">AKO1_013514</name>
</gene>
<keyword evidence="2" id="KW-1185">Reference proteome</keyword>
<accession>A0AAW2ZHY1</accession>
<protein>
    <submittedName>
        <fullName evidence="1">Phosphoglycerate mutase</fullName>
    </submittedName>
</protein>
<evidence type="ECO:0000313" key="2">
    <source>
        <dbReference type="Proteomes" id="UP001431209"/>
    </source>
</evidence>
<reference evidence="1 2" key="1">
    <citation type="submission" date="2024-03" db="EMBL/GenBank/DDBJ databases">
        <title>The Acrasis kona genome and developmental transcriptomes reveal deep origins of eukaryotic multicellular pathways.</title>
        <authorList>
            <person name="Sheikh S."/>
            <person name="Fu C.-J."/>
            <person name="Brown M.W."/>
            <person name="Baldauf S.L."/>
        </authorList>
    </citation>
    <scope>NUCLEOTIDE SEQUENCE [LARGE SCALE GENOMIC DNA]</scope>
    <source>
        <strain evidence="1 2">ATCC MYA-3509</strain>
    </source>
</reference>
<dbReference type="SMART" id="SM00855">
    <property type="entry name" value="PGAM"/>
    <property type="match status" value="1"/>
</dbReference>
<organism evidence="1 2">
    <name type="scientific">Acrasis kona</name>
    <dbReference type="NCBI Taxonomy" id="1008807"/>
    <lineage>
        <taxon>Eukaryota</taxon>
        <taxon>Discoba</taxon>
        <taxon>Heterolobosea</taxon>
        <taxon>Tetramitia</taxon>
        <taxon>Eutetramitia</taxon>
        <taxon>Acrasidae</taxon>
        <taxon>Acrasis</taxon>
    </lineage>
</organism>
<dbReference type="InterPro" id="IPR052765">
    <property type="entry name" value="PGM-Related"/>
</dbReference>
<dbReference type="SUPFAM" id="SSF53254">
    <property type="entry name" value="Phosphoglycerate mutase-like"/>
    <property type="match status" value="1"/>
</dbReference>
<comment type="caution">
    <text evidence="1">The sequence shown here is derived from an EMBL/GenBank/DDBJ whole genome shotgun (WGS) entry which is preliminary data.</text>
</comment>
<dbReference type="Pfam" id="PF00300">
    <property type="entry name" value="His_Phos_1"/>
    <property type="match status" value="1"/>
</dbReference>
<dbReference type="InterPro" id="IPR029033">
    <property type="entry name" value="His_PPase_superfam"/>
</dbReference>